<gene>
    <name evidence="2" type="ORF">D7S86_07385</name>
</gene>
<dbReference type="InterPro" id="IPR002925">
    <property type="entry name" value="Dienelactn_hydro"/>
</dbReference>
<dbReference type="OrthoDB" id="62567at2"/>
<accession>A0A494Y5E6</accession>
<dbReference type="SUPFAM" id="SSF53474">
    <property type="entry name" value="alpha/beta-Hydrolases"/>
    <property type="match status" value="1"/>
</dbReference>
<dbReference type="InterPro" id="IPR029058">
    <property type="entry name" value="AB_hydrolase_fold"/>
</dbReference>
<feature type="domain" description="Dienelactone hydrolase" evidence="1">
    <location>
        <begin position="17"/>
        <end position="232"/>
    </location>
</feature>
<organism evidence="2 3">
    <name type="scientific">Pararobbsia silviterrae</name>
    <dbReference type="NCBI Taxonomy" id="1792498"/>
    <lineage>
        <taxon>Bacteria</taxon>
        <taxon>Pseudomonadati</taxon>
        <taxon>Pseudomonadota</taxon>
        <taxon>Betaproteobacteria</taxon>
        <taxon>Burkholderiales</taxon>
        <taxon>Burkholderiaceae</taxon>
        <taxon>Pararobbsia</taxon>
    </lineage>
</organism>
<evidence type="ECO:0000259" key="1">
    <source>
        <dbReference type="Pfam" id="PF01738"/>
    </source>
</evidence>
<sequence>MNSPSKWIDIQTDEGTFSAYLALPRSGERSGPGIVLIQEIFGVNDHIREVAEHYASDGYTVLAPDLFWRSEPRVSLGYSDADRTRAFALMKACDIARAAGDVGLTAHALRSRIAPGESVAAVGYCLGGRLAYQAAAAGAVDKAVAYYGGGIDSILDQAEHIRVPLLFHFGARDAHIPQTAVEAIRQTFTGRPDVAVHVYENAEHGFNCPMRPAFHRHSAALARGRTLTFLETPQPAQAA</sequence>
<dbReference type="PANTHER" id="PTHR46623:SF6">
    <property type="entry name" value="ALPHA_BETA-HYDROLASES SUPERFAMILY PROTEIN"/>
    <property type="match status" value="1"/>
</dbReference>
<protein>
    <submittedName>
        <fullName evidence="2">Dienelactone hydrolase family protein</fullName>
    </submittedName>
</protein>
<dbReference type="AlphaFoldDB" id="A0A494Y5E6"/>
<evidence type="ECO:0000313" key="2">
    <source>
        <dbReference type="EMBL" id="RKP57916.1"/>
    </source>
</evidence>
<dbReference type="GO" id="GO:0016787">
    <property type="term" value="F:hydrolase activity"/>
    <property type="evidence" value="ECO:0007669"/>
    <property type="project" value="UniProtKB-KW"/>
</dbReference>
<keyword evidence="3" id="KW-1185">Reference proteome</keyword>
<proteinExistence type="predicted"/>
<dbReference type="InterPro" id="IPR051049">
    <property type="entry name" value="Dienelactone_hydrolase-like"/>
</dbReference>
<dbReference type="PANTHER" id="PTHR46623">
    <property type="entry name" value="CARBOXYMETHYLENEBUTENOLIDASE-RELATED"/>
    <property type="match status" value="1"/>
</dbReference>
<keyword evidence="2" id="KW-0378">Hydrolase</keyword>
<name>A0A494Y5E6_9BURK</name>
<dbReference type="Gene3D" id="3.40.50.1820">
    <property type="entry name" value="alpha/beta hydrolase"/>
    <property type="match status" value="1"/>
</dbReference>
<dbReference type="Pfam" id="PF01738">
    <property type="entry name" value="DLH"/>
    <property type="match status" value="1"/>
</dbReference>
<dbReference type="RefSeq" id="WP_121085270.1">
    <property type="nucleotide sequence ID" value="NZ_RBZU01000002.1"/>
</dbReference>
<dbReference type="EMBL" id="RBZU01000002">
    <property type="protein sequence ID" value="RKP57916.1"/>
    <property type="molecule type" value="Genomic_DNA"/>
</dbReference>
<reference evidence="2 3" key="1">
    <citation type="submission" date="2018-10" db="EMBL/GenBank/DDBJ databases">
        <title>Robbsia sp. DHC34, isolated from soil.</title>
        <authorList>
            <person name="Gao Z.-H."/>
            <person name="Qiu L.-H."/>
        </authorList>
    </citation>
    <scope>NUCLEOTIDE SEQUENCE [LARGE SCALE GENOMIC DNA]</scope>
    <source>
        <strain evidence="2 3">DHC34</strain>
    </source>
</reference>
<dbReference type="Proteomes" id="UP000270342">
    <property type="component" value="Unassembled WGS sequence"/>
</dbReference>
<evidence type="ECO:0000313" key="3">
    <source>
        <dbReference type="Proteomes" id="UP000270342"/>
    </source>
</evidence>
<comment type="caution">
    <text evidence="2">The sequence shown here is derived from an EMBL/GenBank/DDBJ whole genome shotgun (WGS) entry which is preliminary data.</text>
</comment>